<evidence type="ECO:0000256" key="1">
    <source>
        <dbReference type="SAM" id="MobiDB-lite"/>
    </source>
</evidence>
<feature type="compositionally biased region" description="Basic and acidic residues" evidence="1">
    <location>
        <begin position="41"/>
        <end position="51"/>
    </location>
</feature>
<dbReference type="OrthoDB" id="350113at2157"/>
<keyword evidence="3" id="KW-1185">Reference proteome</keyword>
<dbReference type="AlphaFoldDB" id="A0A1H9PX91"/>
<evidence type="ECO:0000313" key="2">
    <source>
        <dbReference type="EMBL" id="SER52399.1"/>
    </source>
</evidence>
<evidence type="ECO:0000313" key="3">
    <source>
        <dbReference type="Proteomes" id="UP000199114"/>
    </source>
</evidence>
<reference evidence="3" key="1">
    <citation type="submission" date="2016-10" db="EMBL/GenBank/DDBJ databases">
        <authorList>
            <person name="Varghese N."/>
            <person name="Submissions S."/>
        </authorList>
    </citation>
    <scope>NUCLEOTIDE SEQUENCE [LARGE SCALE GENOMIC DNA]</scope>
    <source>
        <strain evidence="3">DSM 25055</strain>
    </source>
</reference>
<sequence>MPTASIEIPQEFRDLIKEQIADHNQFDTVDEFVAQATAEKLQQEAKEEHRKQGTYTDGPITEEERELHQRLVDLGVIERDPVLLDEV</sequence>
<proteinExistence type="predicted"/>
<name>A0A1H9PX91_9EURY</name>
<dbReference type="EMBL" id="FOFD01000006">
    <property type="protein sequence ID" value="SER52399.1"/>
    <property type="molecule type" value="Genomic_DNA"/>
</dbReference>
<organism evidence="2 3">
    <name type="scientific">Natrinema salaciae</name>
    <dbReference type="NCBI Taxonomy" id="1186196"/>
    <lineage>
        <taxon>Archaea</taxon>
        <taxon>Methanobacteriati</taxon>
        <taxon>Methanobacteriota</taxon>
        <taxon>Stenosarchaea group</taxon>
        <taxon>Halobacteria</taxon>
        <taxon>Halobacteriales</taxon>
        <taxon>Natrialbaceae</taxon>
        <taxon>Natrinema</taxon>
    </lineage>
</organism>
<feature type="region of interest" description="Disordered" evidence="1">
    <location>
        <begin position="41"/>
        <end position="61"/>
    </location>
</feature>
<evidence type="ECO:0008006" key="4">
    <source>
        <dbReference type="Google" id="ProtNLM"/>
    </source>
</evidence>
<protein>
    <recommendedName>
        <fullName evidence="4">CopG family transcriptional regulator</fullName>
    </recommendedName>
</protein>
<gene>
    <name evidence="2" type="ORF">SAMN04489841_4001</name>
</gene>
<accession>A0A1H9PX91</accession>
<dbReference type="Proteomes" id="UP000199114">
    <property type="component" value="Unassembled WGS sequence"/>
</dbReference>
<dbReference type="RefSeq" id="WP_139210965.1">
    <property type="nucleotide sequence ID" value="NZ_FOFD01000006.1"/>
</dbReference>